<keyword evidence="12" id="KW-1185">Reference proteome</keyword>
<dbReference type="InterPro" id="IPR010253">
    <property type="entry name" value="BchP_ChlP_pln/prok"/>
</dbReference>
<keyword evidence="3" id="KW-0602">Photosynthesis</keyword>
<evidence type="ECO:0000256" key="3">
    <source>
        <dbReference type="ARBA" id="ARBA00022531"/>
    </source>
</evidence>
<dbReference type="SUPFAM" id="SSF51905">
    <property type="entry name" value="FAD/NAD(P)-binding domain"/>
    <property type="match status" value="1"/>
</dbReference>
<dbReference type="OrthoDB" id="417034at2"/>
<sequence length="414" mass="46052">MNEQAAQDSQTYDVVVVGGGPAGATVAHELAGEGRMVLLVDREERIKPCGGAIPPALIRDFAIDESLLVARIRSAQMIAPSERRVDMPIEDGFVGMVDREDFDAWLRERAVAAGAERRRAVFRTFERDPDGTPRLTFAVKEAGRREPETFSIRARCVVGADGARSAVGRQAVKGADKVRCVFAYHEIVDSPRETAAFDPERCDVYYQGRISPDFYGWIFPHGPRTSIGTGTARKGYGLRDAVTRLRATVGMEGCTTIRREGAPIPMKPLKRWDNGRDVVLAGDAAGVVAPASGEGIYYAMVSARRVGEAVLAFLESGDAKALATARRRFMREHGRVFRVLSILQAVWYRSDRQRERFVSICRDRDVQRLTWEAYMNKKLVRHQPFAHLRVFFKDVAHLLGLADGRGRTRQRSSG</sequence>
<evidence type="ECO:0000313" key="12">
    <source>
        <dbReference type="Proteomes" id="UP000320314"/>
    </source>
</evidence>
<dbReference type="PANTHER" id="PTHR42685">
    <property type="entry name" value="GERANYLGERANYL DIPHOSPHATE REDUCTASE"/>
    <property type="match status" value="1"/>
</dbReference>
<dbReference type="InterPro" id="IPR036188">
    <property type="entry name" value="FAD/NAD-bd_sf"/>
</dbReference>
<dbReference type="EC" id="1.3.1.83" evidence="2"/>
<dbReference type="GO" id="GO:0015979">
    <property type="term" value="P:photosynthesis"/>
    <property type="evidence" value="ECO:0007669"/>
    <property type="project" value="UniProtKB-KW"/>
</dbReference>
<evidence type="ECO:0000313" key="11">
    <source>
        <dbReference type="EMBL" id="TPW30429.1"/>
    </source>
</evidence>
<dbReference type="GO" id="GO:0071949">
    <property type="term" value="F:FAD binding"/>
    <property type="evidence" value="ECO:0007669"/>
    <property type="project" value="InterPro"/>
</dbReference>
<evidence type="ECO:0000259" key="10">
    <source>
        <dbReference type="Pfam" id="PF01494"/>
    </source>
</evidence>
<evidence type="ECO:0000256" key="1">
    <source>
        <dbReference type="ARBA" id="ARBA00006632"/>
    </source>
</evidence>
<dbReference type="PRINTS" id="PR00420">
    <property type="entry name" value="RNGMNOXGNASE"/>
</dbReference>
<dbReference type="EMBL" id="VHLH01000006">
    <property type="protein sequence ID" value="TPW30429.1"/>
    <property type="molecule type" value="Genomic_DNA"/>
</dbReference>
<reference evidence="11 12" key="1">
    <citation type="submission" date="2019-06" db="EMBL/GenBank/DDBJ databases">
        <authorList>
            <person name="Li M."/>
        </authorList>
    </citation>
    <scope>NUCLEOTIDE SEQUENCE [LARGE SCALE GENOMIC DNA]</scope>
    <source>
        <strain evidence="11 12">BGMRC6574</strain>
    </source>
</reference>
<dbReference type="GO" id="GO:0102067">
    <property type="term" value="F:geranylgeranyl diphosphate reductase activity"/>
    <property type="evidence" value="ECO:0007669"/>
    <property type="project" value="UniProtKB-EC"/>
</dbReference>
<dbReference type="Pfam" id="PF01494">
    <property type="entry name" value="FAD_binding_3"/>
    <property type="match status" value="1"/>
</dbReference>
<comment type="similarity">
    <text evidence="1">Belongs to the geranylgeranyl reductase family. ChlP subfamily.</text>
</comment>
<dbReference type="RefSeq" id="WP_141165990.1">
    <property type="nucleotide sequence ID" value="NZ_VHLH01000006.1"/>
</dbReference>
<dbReference type="NCBIfam" id="TIGR02023">
    <property type="entry name" value="BchP-ChlP"/>
    <property type="match status" value="1"/>
</dbReference>
<evidence type="ECO:0000256" key="6">
    <source>
        <dbReference type="ARBA" id="ARBA00023171"/>
    </source>
</evidence>
<dbReference type="AlphaFoldDB" id="A0A506UCN2"/>
<protein>
    <recommendedName>
        <fullName evidence="2">geranylgeranyl diphosphate reductase</fullName>
        <ecNumber evidence="2">1.3.1.83</ecNumber>
    </recommendedName>
    <alternativeName>
        <fullName evidence="8">Geranylgeranyl reductase</fullName>
    </alternativeName>
</protein>
<dbReference type="Gene3D" id="3.50.50.60">
    <property type="entry name" value="FAD/NAD(P)-binding domain"/>
    <property type="match status" value="1"/>
</dbReference>
<name>A0A506UCN2_9HYPH</name>
<proteinExistence type="inferred from homology"/>
<dbReference type="GO" id="GO:0045550">
    <property type="term" value="F:geranylgeranyl reductase activity"/>
    <property type="evidence" value="ECO:0007669"/>
    <property type="project" value="InterPro"/>
</dbReference>
<evidence type="ECO:0000256" key="5">
    <source>
        <dbReference type="ARBA" id="ARBA00023002"/>
    </source>
</evidence>
<dbReference type="InterPro" id="IPR050407">
    <property type="entry name" value="Geranylgeranyl_reductase"/>
</dbReference>
<keyword evidence="4" id="KW-0521">NADP</keyword>
<evidence type="ECO:0000256" key="8">
    <source>
        <dbReference type="ARBA" id="ARBA00033069"/>
    </source>
</evidence>
<dbReference type="PANTHER" id="PTHR42685:SF4">
    <property type="entry name" value="GERANYLGERANYL DIPHOSPHATE REDUCTASE, CHLOROPLASTIC"/>
    <property type="match status" value="1"/>
</dbReference>
<comment type="catalytic activity">
    <reaction evidence="9">
        <text>phytyl diphosphate + 3 NADP(+) = geranylgeranyl diphosphate + 3 NADPH + 3 H(+)</text>
        <dbReference type="Rhea" id="RHEA:26229"/>
        <dbReference type="ChEBI" id="CHEBI:15378"/>
        <dbReference type="ChEBI" id="CHEBI:57533"/>
        <dbReference type="ChEBI" id="CHEBI:57783"/>
        <dbReference type="ChEBI" id="CHEBI:58349"/>
        <dbReference type="ChEBI" id="CHEBI:75434"/>
        <dbReference type="EC" id="1.3.1.83"/>
    </reaction>
</comment>
<comment type="pathway">
    <text evidence="7">Porphyrin-containing compound metabolism.</text>
</comment>
<evidence type="ECO:0000256" key="4">
    <source>
        <dbReference type="ARBA" id="ARBA00022857"/>
    </source>
</evidence>
<dbReference type="GO" id="GO:0015995">
    <property type="term" value="P:chlorophyll biosynthetic process"/>
    <property type="evidence" value="ECO:0007669"/>
    <property type="project" value="UniProtKB-KW"/>
</dbReference>
<dbReference type="NCBIfam" id="TIGR02032">
    <property type="entry name" value="GG-red-SF"/>
    <property type="match status" value="1"/>
</dbReference>
<dbReference type="InterPro" id="IPR002938">
    <property type="entry name" value="FAD-bd"/>
</dbReference>
<gene>
    <name evidence="11" type="ORF">FJU11_05315</name>
</gene>
<keyword evidence="5" id="KW-0560">Oxidoreductase</keyword>
<comment type="caution">
    <text evidence="11">The sequence shown here is derived from an EMBL/GenBank/DDBJ whole genome shotgun (WGS) entry which is preliminary data.</text>
</comment>
<accession>A0A506UCN2</accession>
<organism evidence="11 12">
    <name type="scientific">Pararhizobium mangrovi</name>
    <dbReference type="NCBI Taxonomy" id="2590452"/>
    <lineage>
        <taxon>Bacteria</taxon>
        <taxon>Pseudomonadati</taxon>
        <taxon>Pseudomonadota</taxon>
        <taxon>Alphaproteobacteria</taxon>
        <taxon>Hyphomicrobiales</taxon>
        <taxon>Rhizobiaceae</taxon>
        <taxon>Rhizobium/Agrobacterium group</taxon>
        <taxon>Pararhizobium</taxon>
    </lineage>
</organism>
<keyword evidence="6" id="KW-0149">Chlorophyll biosynthesis</keyword>
<evidence type="ECO:0000256" key="9">
    <source>
        <dbReference type="ARBA" id="ARBA00047837"/>
    </source>
</evidence>
<dbReference type="InterPro" id="IPR011777">
    <property type="entry name" value="Geranylgeranyl_Rdtase_fam"/>
</dbReference>
<feature type="domain" description="FAD-binding" evidence="10">
    <location>
        <begin position="12"/>
        <end position="326"/>
    </location>
</feature>
<evidence type="ECO:0000256" key="2">
    <source>
        <dbReference type="ARBA" id="ARBA00012380"/>
    </source>
</evidence>
<dbReference type="Proteomes" id="UP000320314">
    <property type="component" value="Unassembled WGS sequence"/>
</dbReference>
<evidence type="ECO:0000256" key="7">
    <source>
        <dbReference type="ARBA" id="ARBA00023444"/>
    </source>
</evidence>